<dbReference type="Gene3D" id="3.10.450.540">
    <property type="match status" value="1"/>
</dbReference>
<organism evidence="2 3">
    <name type="scientific">Streptomyces rutgersensis</name>
    <dbReference type="NCBI Taxonomy" id="53451"/>
    <lineage>
        <taxon>Bacteria</taxon>
        <taxon>Bacillati</taxon>
        <taxon>Actinomycetota</taxon>
        <taxon>Actinomycetes</taxon>
        <taxon>Kitasatosporales</taxon>
        <taxon>Streptomycetaceae</taxon>
        <taxon>Streptomyces</taxon>
        <taxon>Streptomyces diastaticus group</taxon>
    </lineage>
</organism>
<feature type="region of interest" description="Disordered" evidence="1">
    <location>
        <begin position="160"/>
        <end position="180"/>
    </location>
</feature>
<evidence type="ECO:0008006" key="4">
    <source>
        <dbReference type="Google" id="ProtNLM"/>
    </source>
</evidence>
<dbReference type="Pfam" id="PF12642">
    <property type="entry name" value="TpcC"/>
    <property type="match status" value="1"/>
</dbReference>
<dbReference type="Proteomes" id="UP000515764">
    <property type="component" value="Chromosome"/>
</dbReference>
<evidence type="ECO:0000256" key="1">
    <source>
        <dbReference type="SAM" id="MobiDB-lite"/>
    </source>
</evidence>
<feature type="region of interest" description="Disordered" evidence="1">
    <location>
        <begin position="1"/>
        <end position="26"/>
    </location>
</feature>
<name>A0ABX6RII1_9ACTN</name>
<sequence length="342" mass="36370">MRRRRFPGGDRPTPKANAKAPQAGEEGGWVTVSSGALANLSTVMRWGAWSLLLLGVLMSAAAHLRLSSQPPRTAPTPAQAAPASAEAVGPGGFAVLYVAAYVEAGRGTEASLARFFPNMRNISLEAKPGAQHADQLAAVQVKDVSDGYWSVTVAARITASPSARDDESDKEQAKEKEEDETGVLRYFQVPLRSTDGDGFAATTLPAEVGAPEAGDGIELDYGTPVPGDDKDETVTTIARFFSAYLAGAGELDRYLAPRTALDPVSPAPYTQVEVAQLAELNGDYRRNLPASDGARRQLLVDLWAAAPDRQLRPLTYALTLTARDGRWEIAALNAAPVLTKEK</sequence>
<evidence type="ECO:0000313" key="3">
    <source>
        <dbReference type="Proteomes" id="UP000515764"/>
    </source>
</evidence>
<reference evidence="3" key="1">
    <citation type="submission" date="2019-10" db="EMBL/GenBank/DDBJ databases">
        <title>Antimicrobial potential of Antarctic Bacteria.</title>
        <authorList>
            <person name="Benaud N."/>
            <person name="Edwards R.J."/>
            <person name="Ferrari B.C."/>
        </authorList>
    </citation>
    <scope>NUCLEOTIDE SEQUENCE [LARGE SCALE GENOMIC DNA]</scope>
    <source>
        <strain evidence="3">NBH77</strain>
    </source>
</reference>
<feature type="compositionally biased region" description="Basic and acidic residues" evidence="1">
    <location>
        <begin position="163"/>
        <end position="176"/>
    </location>
</feature>
<protein>
    <recommendedName>
        <fullName evidence="4">Conjugal transfer protein</fullName>
    </recommendedName>
</protein>
<dbReference type="InterPro" id="IPR024735">
    <property type="entry name" value="TcpC"/>
</dbReference>
<gene>
    <name evidence="2" type="ORF">F0345_00145</name>
</gene>
<accession>A0ABX6RII1</accession>
<dbReference type="EMBL" id="CP045704">
    <property type="protein sequence ID" value="QNE79719.1"/>
    <property type="molecule type" value="Genomic_DNA"/>
</dbReference>
<keyword evidence="3" id="KW-1185">Reference proteome</keyword>
<evidence type="ECO:0000313" key="2">
    <source>
        <dbReference type="EMBL" id="QNE79719.1"/>
    </source>
</evidence>
<proteinExistence type="predicted"/>